<protein>
    <recommendedName>
        <fullName evidence="4">DUF4810 domain-containing protein</fullName>
    </recommendedName>
</protein>
<feature type="signal peptide" evidence="1">
    <location>
        <begin position="1"/>
        <end position="20"/>
    </location>
</feature>
<sequence>MNRKLLFAVGVLGLLSACVAPQTMYDWGQYEQTLFVHYHEPALKKEALADYIAFVEQGGRPDHPLAPGLYAEAGTFLLEEGDLSGAMRFYQMEYDAWPESRPMLGTLIENLEARIDE</sequence>
<feature type="chain" id="PRO_5018267739" description="DUF4810 domain-containing protein" evidence="1">
    <location>
        <begin position="21"/>
        <end position="117"/>
    </location>
</feature>
<reference evidence="2 3" key="1">
    <citation type="submission" date="2018-11" db="EMBL/GenBank/DDBJ databases">
        <title>Genomic Encyclopedia of Type Strains, Phase IV (KMG-IV): sequencing the most valuable type-strain genomes for metagenomic binning, comparative biology and taxonomic classification.</title>
        <authorList>
            <person name="Goeker M."/>
        </authorList>
    </citation>
    <scope>NUCLEOTIDE SEQUENCE [LARGE SCALE GENOMIC DNA]</scope>
    <source>
        <strain evidence="2 3">DSM 16974</strain>
    </source>
</reference>
<evidence type="ECO:0008006" key="4">
    <source>
        <dbReference type="Google" id="ProtNLM"/>
    </source>
</evidence>
<keyword evidence="1" id="KW-0732">Signal</keyword>
<comment type="caution">
    <text evidence="2">The sequence shown here is derived from an EMBL/GenBank/DDBJ whole genome shotgun (WGS) entry which is preliminary data.</text>
</comment>
<evidence type="ECO:0000313" key="3">
    <source>
        <dbReference type="Proteomes" id="UP000273643"/>
    </source>
</evidence>
<gene>
    <name evidence="2" type="ORF">EDC38_0382</name>
</gene>
<accession>A0A3N1NIZ7</accession>
<dbReference type="InterPro" id="IPR014508">
    <property type="entry name" value="UCP020555_TPR-like"/>
</dbReference>
<name>A0A3N1NIZ7_9GAMM</name>
<proteinExistence type="predicted"/>
<dbReference type="Pfam" id="PF16068">
    <property type="entry name" value="DUF4810"/>
    <property type="match status" value="1"/>
</dbReference>
<dbReference type="RefSeq" id="WP_123637093.1">
    <property type="nucleotide sequence ID" value="NZ_RJUK01000001.1"/>
</dbReference>
<organism evidence="2 3">
    <name type="scientific">Marinimicrobium koreense</name>
    <dbReference type="NCBI Taxonomy" id="306545"/>
    <lineage>
        <taxon>Bacteria</taxon>
        <taxon>Pseudomonadati</taxon>
        <taxon>Pseudomonadota</taxon>
        <taxon>Gammaproteobacteria</taxon>
        <taxon>Cellvibrionales</taxon>
        <taxon>Cellvibrionaceae</taxon>
        <taxon>Marinimicrobium</taxon>
    </lineage>
</organism>
<keyword evidence="3" id="KW-1185">Reference proteome</keyword>
<dbReference type="PROSITE" id="PS51257">
    <property type="entry name" value="PROKAR_LIPOPROTEIN"/>
    <property type="match status" value="1"/>
</dbReference>
<dbReference type="AlphaFoldDB" id="A0A3N1NIZ7"/>
<evidence type="ECO:0000313" key="2">
    <source>
        <dbReference type="EMBL" id="ROQ19794.1"/>
    </source>
</evidence>
<dbReference type="EMBL" id="RJUK01000001">
    <property type="protein sequence ID" value="ROQ19794.1"/>
    <property type="molecule type" value="Genomic_DNA"/>
</dbReference>
<dbReference type="OrthoDB" id="9800218at2"/>
<evidence type="ECO:0000256" key="1">
    <source>
        <dbReference type="SAM" id="SignalP"/>
    </source>
</evidence>
<dbReference type="Proteomes" id="UP000273643">
    <property type="component" value="Unassembled WGS sequence"/>
</dbReference>